<dbReference type="Gene3D" id="3.40.710.10">
    <property type="entry name" value="DD-peptidase/beta-lactamase superfamily"/>
    <property type="match status" value="1"/>
</dbReference>
<dbReference type="InterPro" id="IPR050789">
    <property type="entry name" value="Diverse_Enzym_Activities"/>
</dbReference>
<sequence>MWNSVRARIEELLADYRIPSAAIGVWQDGQITDLAAGVRNAVTREPARPDTVYQCGSMTKTWTALAFMQLVDEGKADLDEPVRTHLPAFRVADPEVSEGLTPRHLLNHTNGIEEAYGDPGEDDDVYERMVANIAGAPQVFPLGHTHGYSAALGYAILARVMEVIDGERWDAVMRRRLFAPLGLTGTSTGPADPDRASTGHLVGPDGPVISPVPRLPRAFGPGGGISSTARDVLTMAHVLLDGGRAPDGTRVLSEQAITTMLESRVPVPDAYGFGPEWALGLMVSDWHGRTVYGHDGSTVGHSARLRMIPDAGLALVLLTNAGPREAFFREVCDAILPELGGPAIPELPRPTTESPSRYEGVYERPGTRYTLSAEDGRPRLTYTVHPALTAEPEQRICELLPVDDTQFLVIDPVEDPWTIALFDVRDGVPQYLHADCRVFPRAPDKGAGVHVVAVSTVSDADRFWDALKSAYGQLPRGAAWTVAVAGTDGTKAVNVIVHDSVDGVRSFVERHVGPYATTEYFEADAANAVGLPAV</sequence>
<accession>A0ABV5P3W2</accession>
<reference evidence="2 3" key="1">
    <citation type="submission" date="2024-09" db="EMBL/GenBank/DDBJ databases">
        <authorList>
            <person name="Sun Q."/>
            <person name="Mori K."/>
        </authorList>
    </citation>
    <scope>NUCLEOTIDE SEQUENCE [LARGE SCALE GENOMIC DNA]</scope>
    <source>
        <strain evidence="2 3">JCM 3324</strain>
    </source>
</reference>
<keyword evidence="3" id="KW-1185">Reference proteome</keyword>
<dbReference type="InterPro" id="IPR001466">
    <property type="entry name" value="Beta-lactam-related"/>
</dbReference>
<dbReference type="SUPFAM" id="SSF56601">
    <property type="entry name" value="beta-lactamase/transpeptidase-like"/>
    <property type="match status" value="1"/>
</dbReference>
<organism evidence="2 3">
    <name type="scientific">Nonomuraea salmonea</name>
    <dbReference type="NCBI Taxonomy" id="46181"/>
    <lineage>
        <taxon>Bacteria</taxon>
        <taxon>Bacillati</taxon>
        <taxon>Actinomycetota</taxon>
        <taxon>Actinomycetes</taxon>
        <taxon>Streptosporangiales</taxon>
        <taxon>Streptosporangiaceae</taxon>
        <taxon>Nonomuraea</taxon>
    </lineage>
</organism>
<dbReference type="PANTHER" id="PTHR43283">
    <property type="entry name" value="BETA-LACTAMASE-RELATED"/>
    <property type="match status" value="1"/>
</dbReference>
<dbReference type="PANTHER" id="PTHR43283:SF3">
    <property type="entry name" value="BETA-LACTAMASE FAMILY PROTEIN (AFU_ORTHOLOGUE AFUA_5G07500)"/>
    <property type="match status" value="1"/>
</dbReference>
<dbReference type="EMBL" id="JBHMCF010000061">
    <property type="protein sequence ID" value="MFB9477270.1"/>
    <property type="molecule type" value="Genomic_DNA"/>
</dbReference>
<dbReference type="RefSeq" id="WP_379485352.1">
    <property type="nucleotide sequence ID" value="NZ_JBHMCF010000061.1"/>
</dbReference>
<protein>
    <submittedName>
        <fullName evidence="2">Serine hydrolase domain-containing protein</fullName>
        <ecNumber evidence="2">3.-.-.-</ecNumber>
    </submittedName>
</protein>
<dbReference type="InterPro" id="IPR012338">
    <property type="entry name" value="Beta-lactam/transpept-like"/>
</dbReference>
<comment type="caution">
    <text evidence="2">The sequence shown here is derived from an EMBL/GenBank/DDBJ whole genome shotgun (WGS) entry which is preliminary data.</text>
</comment>
<keyword evidence="2" id="KW-0378">Hydrolase</keyword>
<dbReference type="EC" id="3.-.-.-" evidence="2"/>
<dbReference type="GO" id="GO:0016787">
    <property type="term" value="F:hydrolase activity"/>
    <property type="evidence" value="ECO:0007669"/>
    <property type="project" value="UniProtKB-KW"/>
</dbReference>
<evidence type="ECO:0000259" key="1">
    <source>
        <dbReference type="Pfam" id="PF00144"/>
    </source>
</evidence>
<name>A0ABV5P3W2_9ACTN</name>
<proteinExistence type="predicted"/>
<evidence type="ECO:0000313" key="3">
    <source>
        <dbReference type="Proteomes" id="UP001589568"/>
    </source>
</evidence>
<evidence type="ECO:0000313" key="2">
    <source>
        <dbReference type="EMBL" id="MFB9477270.1"/>
    </source>
</evidence>
<dbReference type="Proteomes" id="UP001589568">
    <property type="component" value="Unassembled WGS sequence"/>
</dbReference>
<gene>
    <name evidence="2" type="ORF">ACFFR3_47915</name>
</gene>
<feature type="domain" description="Beta-lactamase-related" evidence="1">
    <location>
        <begin position="5"/>
        <end position="327"/>
    </location>
</feature>
<dbReference type="Pfam" id="PF00144">
    <property type="entry name" value="Beta-lactamase"/>
    <property type="match status" value="1"/>
</dbReference>